<keyword evidence="4 5" id="KW-0472">Membrane</keyword>
<dbReference type="InterPro" id="IPR007016">
    <property type="entry name" value="O-antigen_ligase-rel_domated"/>
</dbReference>
<name>A0A2T1ECW8_9CYAN</name>
<dbReference type="Proteomes" id="UP000239576">
    <property type="component" value="Unassembled WGS sequence"/>
</dbReference>
<feature type="transmembrane region" description="Helical" evidence="5">
    <location>
        <begin position="259"/>
        <end position="278"/>
    </location>
</feature>
<dbReference type="OrthoDB" id="484624at2"/>
<evidence type="ECO:0000313" key="8">
    <source>
        <dbReference type="Proteomes" id="UP000239576"/>
    </source>
</evidence>
<feature type="transmembrane region" description="Helical" evidence="5">
    <location>
        <begin position="20"/>
        <end position="42"/>
    </location>
</feature>
<dbReference type="AlphaFoldDB" id="A0A2T1ECW8"/>
<comment type="subcellular location">
    <subcellularLocation>
        <location evidence="1">Membrane</location>
        <topology evidence="1">Multi-pass membrane protein</topology>
    </subcellularLocation>
</comment>
<feature type="transmembrane region" description="Helical" evidence="5">
    <location>
        <begin position="122"/>
        <end position="147"/>
    </location>
</feature>
<feature type="transmembrane region" description="Helical" evidence="5">
    <location>
        <begin position="341"/>
        <end position="364"/>
    </location>
</feature>
<dbReference type="EMBL" id="PVWK01000050">
    <property type="protein sequence ID" value="PSB30599.1"/>
    <property type="molecule type" value="Genomic_DNA"/>
</dbReference>
<evidence type="ECO:0000256" key="4">
    <source>
        <dbReference type="ARBA" id="ARBA00023136"/>
    </source>
</evidence>
<evidence type="ECO:0000256" key="2">
    <source>
        <dbReference type="ARBA" id="ARBA00022692"/>
    </source>
</evidence>
<reference evidence="8" key="1">
    <citation type="submission" date="2018-02" db="EMBL/GenBank/DDBJ databases">
        <authorList>
            <person name="Moore K."/>
            <person name="Momper L."/>
        </authorList>
    </citation>
    <scope>NUCLEOTIDE SEQUENCE [LARGE SCALE GENOMIC DNA]</scope>
    <source>
        <strain evidence="8">ULC18</strain>
    </source>
</reference>
<feature type="transmembrane region" description="Helical" evidence="5">
    <location>
        <begin position="236"/>
        <end position="252"/>
    </location>
</feature>
<feature type="transmembrane region" description="Helical" evidence="5">
    <location>
        <begin position="214"/>
        <end position="230"/>
    </location>
</feature>
<gene>
    <name evidence="7" type="ORF">C7B82_08630</name>
</gene>
<evidence type="ECO:0000256" key="1">
    <source>
        <dbReference type="ARBA" id="ARBA00004141"/>
    </source>
</evidence>
<keyword evidence="7" id="KW-0436">Ligase</keyword>
<dbReference type="RefSeq" id="WP_106255897.1">
    <property type="nucleotide sequence ID" value="NZ_CAWNSW010000046.1"/>
</dbReference>
<dbReference type="GO" id="GO:0016874">
    <property type="term" value="F:ligase activity"/>
    <property type="evidence" value="ECO:0007669"/>
    <property type="project" value="UniProtKB-KW"/>
</dbReference>
<feature type="transmembrane region" description="Helical" evidence="5">
    <location>
        <begin position="185"/>
        <end position="207"/>
    </location>
</feature>
<protein>
    <submittedName>
        <fullName evidence="7">O-antigen ligase</fullName>
    </submittedName>
</protein>
<dbReference type="GO" id="GO:0016020">
    <property type="term" value="C:membrane"/>
    <property type="evidence" value="ECO:0007669"/>
    <property type="project" value="UniProtKB-SubCell"/>
</dbReference>
<feature type="transmembrane region" description="Helical" evidence="5">
    <location>
        <begin position="63"/>
        <end position="81"/>
    </location>
</feature>
<keyword evidence="3 5" id="KW-1133">Transmembrane helix</keyword>
<feature type="transmembrane region" description="Helical" evidence="5">
    <location>
        <begin position="371"/>
        <end position="387"/>
    </location>
</feature>
<evidence type="ECO:0000256" key="3">
    <source>
        <dbReference type="ARBA" id="ARBA00022989"/>
    </source>
</evidence>
<comment type="caution">
    <text evidence="7">The sequence shown here is derived from an EMBL/GenBank/DDBJ whole genome shotgun (WGS) entry which is preliminary data.</text>
</comment>
<reference evidence="7 8" key="2">
    <citation type="submission" date="2018-03" db="EMBL/GenBank/DDBJ databases">
        <title>The ancient ancestry and fast evolution of plastids.</title>
        <authorList>
            <person name="Moore K.R."/>
            <person name="Magnabosco C."/>
            <person name="Momper L."/>
            <person name="Gold D.A."/>
            <person name="Bosak T."/>
            <person name="Fournier G.P."/>
        </authorList>
    </citation>
    <scope>NUCLEOTIDE SEQUENCE [LARGE SCALE GENOMIC DNA]</scope>
    <source>
        <strain evidence="7 8">ULC18</strain>
    </source>
</reference>
<feature type="transmembrane region" description="Helical" evidence="5">
    <location>
        <begin position="93"/>
        <end position="115"/>
    </location>
</feature>
<evidence type="ECO:0000313" key="7">
    <source>
        <dbReference type="EMBL" id="PSB30599.1"/>
    </source>
</evidence>
<keyword evidence="8" id="KW-1185">Reference proteome</keyword>
<evidence type="ECO:0000256" key="5">
    <source>
        <dbReference type="SAM" id="Phobius"/>
    </source>
</evidence>
<organism evidence="7 8">
    <name type="scientific">Stenomitos frigidus ULC18</name>
    <dbReference type="NCBI Taxonomy" id="2107698"/>
    <lineage>
        <taxon>Bacteria</taxon>
        <taxon>Bacillati</taxon>
        <taxon>Cyanobacteriota</taxon>
        <taxon>Cyanophyceae</taxon>
        <taxon>Leptolyngbyales</taxon>
        <taxon>Leptolyngbyaceae</taxon>
        <taxon>Stenomitos</taxon>
    </lineage>
</organism>
<proteinExistence type="predicted"/>
<sequence length="432" mass="49234">MKPQNFEERLVWYSINGTYIFYIFGLLLPVNALLGWVLFVYLCKRLWSQLEDTPIERQIRVPWEIWFWLVSMLIMLFVRVVGLEDFGSVKNDYIRGVIGWFISWALLALFPFVGCLNIRPQLIYRAVCMLCLQSLVFIPLSYLAYFIHLPSLIYSSPIERVIQNGKLYYNVALYHYTEYNHELRLALFAPWAPALGLAATLYFFLAIQEPDKRWQWIGAFGAIAMCAGSSSRLAYIAVPLILIGVWLLTNFWKPKIQICLGFLSFAFSIFSAQILLTVKDLTETVLGSRSSSTKIRKALVEVAFERSKEAPIWGHGNQEASYKALENMPIGSHTTWGGLMFMHGTVGLFTFLVPVICTLISLLVKAQKNKIARLGLTLLLVMLFFSSGESLDALAYLFWPALMILGIALKRDSSYVDKSKLKKEPNAILDNP</sequence>
<feature type="transmembrane region" description="Helical" evidence="5">
    <location>
        <begin position="393"/>
        <end position="409"/>
    </location>
</feature>
<accession>A0A2T1ECW8</accession>
<feature type="domain" description="O-antigen ligase-related" evidence="6">
    <location>
        <begin position="219"/>
        <end position="351"/>
    </location>
</feature>
<keyword evidence="2 5" id="KW-0812">Transmembrane</keyword>
<evidence type="ECO:0000259" key="6">
    <source>
        <dbReference type="Pfam" id="PF04932"/>
    </source>
</evidence>
<dbReference type="Pfam" id="PF04932">
    <property type="entry name" value="Wzy_C"/>
    <property type="match status" value="1"/>
</dbReference>